<dbReference type="EMBL" id="BMCT01000004">
    <property type="protein sequence ID" value="GGF68993.1"/>
    <property type="molecule type" value="Genomic_DNA"/>
</dbReference>
<sequence>MAAREGIRDAQMRDIGGACGAEAGAGDEKGGGETRWRFKHGIPPGEISSLVARKRRPSVGPWAFPVPGCGPDNFCCRLWLRGEAAVTLENNVQTIITCEAGALGLPGATSRMAFSPVDRDVHDPASQYAAALERPSFAQALFIFEDKFVSPRE</sequence>
<reference evidence="1" key="1">
    <citation type="journal article" date="2014" name="Int. J. Syst. Evol. Microbiol.">
        <title>Complete genome sequence of Corynebacterium casei LMG S-19264T (=DSM 44701T), isolated from a smear-ripened cheese.</title>
        <authorList>
            <consortium name="US DOE Joint Genome Institute (JGI-PGF)"/>
            <person name="Walter F."/>
            <person name="Albersmeier A."/>
            <person name="Kalinowski J."/>
            <person name="Ruckert C."/>
        </authorList>
    </citation>
    <scope>NUCLEOTIDE SEQUENCE</scope>
    <source>
        <strain evidence="1">CCM 7897</strain>
    </source>
</reference>
<comment type="caution">
    <text evidence="1">The sequence shown here is derived from an EMBL/GenBank/DDBJ whole genome shotgun (WGS) entry which is preliminary data.</text>
</comment>
<keyword evidence="2" id="KW-1185">Reference proteome</keyword>
<gene>
    <name evidence="1" type="ORF">GCM10007301_30830</name>
</gene>
<dbReference type="Proteomes" id="UP000606044">
    <property type="component" value="Unassembled WGS sequence"/>
</dbReference>
<name>A0A917FDJ9_9HYPH</name>
<proteinExistence type="predicted"/>
<evidence type="ECO:0000313" key="2">
    <source>
        <dbReference type="Proteomes" id="UP000606044"/>
    </source>
</evidence>
<accession>A0A917FDJ9</accession>
<reference evidence="1" key="2">
    <citation type="submission" date="2020-09" db="EMBL/GenBank/DDBJ databases">
        <authorList>
            <person name="Sun Q."/>
            <person name="Sedlacek I."/>
        </authorList>
    </citation>
    <scope>NUCLEOTIDE SEQUENCE</scope>
    <source>
        <strain evidence="1">CCM 7897</strain>
    </source>
</reference>
<dbReference type="AlphaFoldDB" id="A0A917FDJ9"/>
<protein>
    <submittedName>
        <fullName evidence="1">Uncharacterized protein</fullName>
    </submittedName>
</protein>
<organism evidence="1 2">
    <name type="scientific">Azorhizobium oxalatiphilum</name>
    <dbReference type="NCBI Taxonomy" id="980631"/>
    <lineage>
        <taxon>Bacteria</taxon>
        <taxon>Pseudomonadati</taxon>
        <taxon>Pseudomonadota</taxon>
        <taxon>Alphaproteobacteria</taxon>
        <taxon>Hyphomicrobiales</taxon>
        <taxon>Xanthobacteraceae</taxon>
        <taxon>Azorhizobium</taxon>
    </lineage>
</organism>
<evidence type="ECO:0000313" key="1">
    <source>
        <dbReference type="EMBL" id="GGF68993.1"/>
    </source>
</evidence>